<dbReference type="PANTHER" id="PTHR31751:SF42">
    <property type="entry name" value="PROTEIN CBG10204"/>
    <property type="match status" value="1"/>
</dbReference>
<comment type="caution">
    <text evidence="2">The sequence shown here is derived from an EMBL/GenBank/DDBJ whole genome shotgun (WGS) entry which is preliminary data.</text>
</comment>
<organism evidence="2 3">
    <name type="scientific">Acropora cervicornis</name>
    <name type="common">Staghorn coral</name>
    <dbReference type="NCBI Taxonomy" id="6130"/>
    <lineage>
        <taxon>Eukaryota</taxon>
        <taxon>Metazoa</taxon>
        <taxon>Cnidaria</taxon>
        <taxon>Anthozoa</taxon>
        <taxon>Hexacorallia</taxon>
        <taxon>Scleractinia</taxon>
        <taxon>Astrocoeniina</taxon>
        <taxon>Acroporidae</taxon>
        <taxon>Acropora</taxon>
    </lineage>
</organism>
<gene>
    <name evidence="2" type="ORF">P5673_031784</name>
</gene>
<dbReference type="PANTHER" id="PTHR31751">
    <property type="entry name" value="SI:CH211-108C17.2-RELATED-RELATED"/>
    <property type="match status" value="1"/>
</dbReference>
<reference evidence="2" key="1">
    <citation type="journal article" date="2023" name="G3 (Bethesda)">
        <title>Whole genome assembly and annotation of the endangered Caribbean coral Acropora cervicornis.</title>
        <authorList>
            <person name="Selwyn J.D."/>
            <person name="Vollmer S.V."/>
        </authorList>
    </citation>
    <scope>NUCLEOTIDE SEQUENCE</scope>
    <source>
        <strain evidence="2">K2</strain>
    </source>
</reference>
<protein>
    <submittedName>
        <fullName evidence="2">Uncharacterized protein</fullName>
    </submittedName>
</protein>
<accession>A0AAD9PS71</accession>
<name>A0AAD9PS71_ACRCE</name>
<reference evidence="2" key="2">
    <citation type="journal article" date="2023" name="Science">
        <title>Genomic signatures of disease resistance in endangered staghorn corals.</title>
        <authorList>
            <person name="Vollmer S.V."/>
            <person name="Selwyn J.D."/>
            <person name="Despard B.A."/>
            <person name="Roesel C.L."/>
        </authorList>
    </citation>
    <scope>NUCLEOTIDE SEQUENCE</scope>
    <source>
        <strain evidence="2">K2</strain>
    </source>
</reference>
<evidence type="ECO:0000313" key="2">
    <source>
        <dbReference type="EMBL" id="KAK2548085.1"/>
    </source>
</evidence>
<dbReference type="AlphaFoldDB" id="A0AAD9PS71"/>
<keyword evidence="3" id="KW-1185">Reference proteome</keyword>
<dbReference type="Proteomes" id="UP001249851">
    <property type="component" value="Unassembled WGS sequence"/>
</dbReference>
<sequence>MPLEPPAGFYDPQPSESTPTESVDIDPDNAVLVQFQDQGIQELLKLFNRCPDCGAVVSKKKQSTQGTRLFVTLICKNGHKTFWSSQPMIEGKAAGNVLLSSSILVSSSTYRKVACLADILKKIKEERLWQPWIKSILNHLWWCAETSDGNKQLQREKKISMVHHIADIHFWDSTDIYHECPHPPIPPDEARKTRIFGYCHCAVTLELWRCTTVSKRQHFSHKGMVARTQLAALDDNANTGRQQATVTKGANQGELQYKLVFPKHTKEWVAKPIREKTSRDYLNPILDTIVDRKRKKPHERSAILTAPHIPKNITTKPRPPRADVITKLTTRFSKN</sequence>
<evidence type="ECO:0000256" key="1">
    <source>
        <dbReference type="SAM" id="MobiDB-lite"/>
    </source>
</evidence>
<dbReference type="EMBL" id="JARQWQ010000156">
    <property type="protein sequence ID" value="KAK2548085.1"/>
    <property type="molecule type" value="Genomic_DNA"/>
</dbReference>
<proteinExistence type="predicted"/>
<feature type="region of interest" description="Disordered" evidence="1">
    <location>
        <begin position="1"/>
        <end position="23"/>
    </location>
</feature>
<evidence type="ECO:0000313" key="3">
    <source>
        <dbReference type="Proteomes" id="UP001249851"/>
    </source>
</evidence>